<dbReference type="RefSeq" id="WP_107244540.1">
    <property type="nucleotide sequence ID" value="NZ_PYMJ01000027.1"/>
</dbReference>
<dbReference type="OrthoDB" id="5880273at2"/>
<evidence type="ECO:0000313" key="2">
    <source>
        <dbReference type="Proteomes" id="UP000240987"/>
    </source>
</evidence>
<gene>
    <name evidence="1" type="ORF">C9J12_21305</name>
</gene>
<comment type="caution">
    <text evidence="1">The sequence shown here is derived from an EMBL/GenBank/DDBJ whole genome shotgun (WGS) entry which is preliminary data.</text>
</comment>
<dbReference type="AlphaFoldDB" id="A0A2T3JAB0"/>
<proteinExistence type="predicted"/>
<protein>
    <submittedName>
        <fullName evidence="1">Uncharacterized protein</fullName>
    </submittedName>
</protein>
<evidence type="ECO:0000313" key="1">
    <source>
        <dbReference type="EMBL" id="PSU45779.1"/>
    </source>
</evidence>
<accession>A0A2T3JAB0</accession>
<dbReference type="EMBL" id="PYMJ01000027">
    <property type="protein sequence ID" value="PSU45779.1"/>
    <property type="molecule type" value="Genomic_DNA"/>
</dbReference>
<reference evidence="1 2" key="1">
    <citation type="submission" date="2018-01" db="EMBL/GenBank/DDBJ databases">
        <title>Whole genome sequencing of Histamine producing bacteria.</title>
        <authorList>
            <person name="Butler K."/>
        </authorList>
    </citation>
    <scope>NUCLEOTIDE SEQUENCE [LARGE SCALE GENOMIC DNA]</scope>
    <source>
        <strain evidence="1 2">JCM 12947</strain>
    </source>
</reference>
<organism evidence="1 2">
    <name type="scientific">Photobacterium frigidiphilum</name>
    <dbReference type="NCBI Taxonomy" id="264736"/>
    <lineage>
        <taxon>Bacteria</taxon>
        <taxon>Pseudomonadati</taxon>
        <taxon>Pseudomonadota</taxon>
        <taxon>Gammaproteobacteria</taxon>
        <taxon>Vibrionales</taxon>
        <taxon>Vibrionaceae</taxon>
        <taxon>Photobacterium</taxon>
    </lineage>
</organism>
<keyword evidence="2" id="KW-1185">Reference proteome</keyword>
<sequence>MAAKNLTNAIAALRTQVRARHRADKNALAQATVEVRYQTPFTLQVQQALIGNTENKTLNNVTPTWVKSRIKACTPSDNVTLSRSE</sequence>
<dbReference type="Proteomes" id="UP000240987">
    <property type="component" value="Unassembled WGS sequence"/>
</dbReference>
<name>A0A2T3JAB0_9GAMM</name>